<sequence length="73" mass="8530">MKKRNFFITCRLISASCAFDESGIVYYHARGGNSAVLFRSHLLFKDLHRYSLQMLVPLNWIHYVHTACHEITT</sequence>
<accession>A0ABQ7LUQ9</accession>
<name>A0ABQ7LUQ9_BRACM</name>
<evidence type="ECO:0008006" key="3">
    <source>
        <dbReference type="Google" id="ProtNLM"/>
    </source>
</evidence>
<organism evidence="1 2">
    <name type="scientific">Brassica rapa subsp. trilocularis</name>
    <dbReference type="NCBI Taxonomy" id="1813537"/>
    <lineage>
        <taxon>Eukaryota</taxon>
        <taxon>Viridiplantae</taxon>
        <taxon>Streptophyta</taxon>
        <taxon>Embryophyta</taxon>
        <taxon>Tracheophyta</taxon>
        <taxon>Spermatophyta</taxon>
        <taxon>Magnoliopsida</taxon>
        <taxon>eudicotyledons</taxon>
        <taxon>Gunneridae</taxon>
        <taxon>Pentapetalae</taxon>
        <taxon>rosids</taxon>
        <taxon>malvids</taxon>
        <taxon>Brassicales</taxon>
        <taxon>Brassicaceae</taxon>
        <taxon>Brassiceae</taxon>
        <taxon>Brassica</taxon>
    </lineage>
</organism>
<dbReference type="Proteomes" id="UP000823674">
    <property type="component" value="Chromosome A08"/>
</dbReference>
<protein>
    <recommendedName>
        <fullName evidence="3">Secreted protein</fullName>
    </recommendedName>
</protein>
<dbReference type="EMBL" id="JADBGQ010000007">
    <property type="protein sequence ID" value="KAG5390302.1"/>
    <property type="molecule type" value="Genomic_DNA"/>
</dbReference>
<proteinExistence type="predicted"/>
<gene>
    <name evidence="1" type="primary">A08g509570.1_BraROA</name>
    <name evidence="1" type="ORF">IGI04_031843</name>
</gene>
<comment type="caution">
    <text evidence="1">The sequence shown here is derived from an EMBL/GenBank/DDBJ whole genome shotgun (WGS) entry which is preliminary data.</text>
</comment>
<keyword evidence="2" id="KW-1185">Reference proteome</keyword>
<reference evidence="1 2" key="1">
    <citation type="submission" date="2021-03" db="EMBL/GenBank/DDBJ databases">
        <authorList>
            <person name="King G.J."/>
            <person name="Bancroft I."/>
            <person name="Baten A."/>
            <person name="Bloomfield J."/>
            <person name="Borpatragohain P."/>
            <person name="He Z."/>
            <person name="Irish N."/>
            <person name="Irwin J."/>
            <person name="Liu K."/>
            <person name="Mauleon R.P."/>
            <person name="Moore J."/>
            <person name="Morris R."/>
            <person name="Ostergaard L."/>
            <person name="Wang B."/>
            <person name="Wells R."/>
        </authorList>
    </citation>
    <scope>NUCLEOTIDE SEQUENCE [LARGE SCALE GENOMIC DNA]</scope>
    <source>
        <strain evidence="1">R-o-18</strain>
        <tissue evidence="1">Leaf</tissue>
    </source>
</reference>
<evidence type="ECO:0000313" key="2">
    <source>
        <dbReference type="Proteomes" id="UP000823674"/>
    </source>
</evidence>
<evidence type="ECO:0000313" key="1">
    <source>
        <dbReference type="EMBL" id="KAG5390302.1"/>
    </source>
</evidence>